<feature type="compositionally biased region" description="Polar residues" evidence="2">
    <location>
        <begin position="237"/>
        <end position="247"/>
    </location>
</feature>
<dbReference type="InterPro" id="IPR044855">
    <property type="entry name" value="CoA-Trfase_III_dom3_sf"/>
</dbReference>
<dbReference type="Proteomes" id="UP001185659">
    <property type="component" value="Unassembled WGS sequence"/>
</dbReference>
<keyword evidence="4" id="KW-1185">Reference proteome</keyword>
<reference evidence="3 4" key="1">
    <citation type="submission" date="2023-10" db="EMBL/GenBank/DDBJ databases">
        <authorList>
            <person name="Venkata Ramana C."/>
            <person name="Sasikala C."/>
            <person name="Dhurka M."/>
        </authorList>
    </citation>
    <scope>NUCLEOTIDE SEQUENCE [LARGE SCALE GENOMIC DNA]</scope>
    <source>
        <strain evidence="3 4">KCTC 32151</strain>
    </source>
</reference>
<accession>A0ABU4AMW5</accession>
<comment type="caution">
    <text evidence="3">The sequence shown here is derived from an EMBL/GenBank/DDBJ whole genome shotgun (WGS) entry which is preliminary data.</text>
</comment>
<dbReference type="GO" id="GO:0016740">
    <property type="term" value="F:transferase activity"/>
    <property type="evidence" value="ECO:0007669"/>
    <property type="project" value="UniProtKB-KW"/>
</dbReference>
<sequence length="413" mass="44453">MADRAWKPVDFTPDAKGPLSGIVVLDLSRLVAGNMTSLQMADFGAEVIKVEPLPAGDPLRAWKQGGHATFWKVYGRNKKSIALDFRKEGALDLLRRLIARADVMIESFRPGTLEKMGLGPDVLKREFPGLVLLRVSGFGQSGPYSPRPGFGTLVEGMSGFAHRNGEEGGDPLLPPLALADMISGLYGANAVMMALRARDRDGHGQVIDLSLLDAMVSVLGPEPLDYQITGRPKQRVGNGSNTSSPRNVYKTSDGHFIAISASIQKTAERLFRSIGREDMITDPRYATNEQRVSRRHEVDAIVGGWIGARSRAEVLEIFEKDGITAAPLYDVADISADRHFIERGIYVAAPDEEHGSVPMHAPTPRLSETPGTLRGPAPALGAHSREILRAAAFSDAEVDGFVAAGVINDGADA</sequence>
<keyword evidence="1 3" id="KW-0808">Transferase</keyword>
<proteinExistence type="predicted"/>
<dbReference type="EC" id="2.8.3.-" evidence="3"/>
<evidence type="ECO:0000313" key="4">
    <source>
        <dbReference type="Proteomes" id="UP001185659"/>
    </source>
</evidence>
<evidence type="ECO:0000256" key="1">
    <source>
        <dbReference type="ARBA" id="ARBA00022679"/>
    </source>
</evidence>
<dbReference type="SUPFAM" id="SSF89796">
    <property type="entry name" value="CoA-transferase family III (CaiB/BaiF)"/>
    <property type="match status" value="1"/>
</dbReference>
<dbReference type="InterPro" id="IPR050483">
    <property type="entry name" value="CoA-transferase_III_domain"/>
</dbReference>
<protein>
    <submittedName>
        <fullName evidence="3">CoA transferase</fullName>
        <ecNumber evidence="3">2.8.3.-</ecNumber>
    </submittedName>
</protein>
<evidence type="ECO:0000313" key="3">
    <source>
        <dbReference type="EMBL" id="MDV6227569.1"/>
    </source>
</evidence>
<dbReference type="Pfam" id="PF02515">
    <property type="entry name" value="CoA_transf_3"/>
    <property type="match status" value="1"/>
</dbReference>
<dbReference type="Gene3D" id="3.30.1540.10">
    <property type="entry name" value="formyl-coa transferase, domain 3"/>
    <property type="match status" value="1"/>
</dbReference>
<dbReference type="InterPro" id="IPR003673">
    <property type="entry name" value="CoA-Trfase_fam_III"/>
</dbReference>
<feature type="region of interest" description="Disordered" evidence="2">
    <location>
        <begin position="227"/>
        <end position="247"/>
    </location>
</feature>
<gene>
    <name evidence="3" type="ORF">R2G56_14810</name>
</gene>
<name>A0ABU4AMW5_9HYPH</name>
<dbReference type="PANTHER" id="PTHR48207">
    <property type="entry name" value="SUCCINATE--HYDROXYMETHYLGLUTARATE COA-TRANSFERASE"/>
    <property type="match status" value="1"/>
</dbReference>
<dbReference type="InterPro" id="IPR023606">
    <property type="entry name" value="CoA-Trfase_III_dom_1_sf"/>
</dbReference>
<dbReference type="RefSeq" id="WP_113156953.1">
    <property type="nucleotide sequence ID" value="NZ_JAWLIP010000006.1"/>
</dbReference>
<dbReference type="PANTHER" id="PTHR48207:SF4">
    <property type="entry name" value="BLL6097 PROTEIN"/>
    <property type="match status" value="1"/>
</dbReference>
<organism evidence="3 4">
    <name type="scientific">Nitratireductor aquimarinus</name>
    <dbReference type="NCBI Taxonomy" id="889300"/>
    <lineage>
        <taxon>Bacteria</taxon>
        <taxon>Pseudomonadati</taxon>
        <taxon>Pseudomonadota</taxon>
        <taxon>Alphaproteobacteria</taxon>
        <taxon>Hyphomicrobiales</taxon>
        <taxon>Phyllobacteriaceae</taxon>
        <taxon>Nitratireductor</taxon>
    </lineage>
</organism>
<dbReference type="EMBL" id="JAWLIP010000006">
    <property type="protein sequence ID" value="MDV6227569.1"/>
    <property type="molecule type" value="Genomic_DNA"/>
</dbReference>
<evidence type="ECO:0000256" key="2">
    <source>
        <dbReference type="SAM" id="MobiDB-lite"/>
    </source>
</evidence>
<dbReference type="Gene3D" id="3.40.50.10540">
    <property type="entry name" value="Crotonobetainyl-coa:carnitine coa-transferase, domain 1"/>
    <property type="match status" value="1"/>
</dbReference>